<sequence>MISRIGELRRAVGGMTGAFARYAGWRGVRAGLLVAAGAVLDGAGLLLLVPIIGVVVEGGSGRISTALREVGLTTPVQQLAALILAFVLLSALRAVTLYTRDMAIGRLQTGFIESERNRAMQALARASWSQVVGLRHARVTNLITTEIQRLSSASYFMVQGVVLGAMLVIQAGIAFALAPGLAAVAIVLLGIGGLVFLATQDRTREIGSRLVGAGQAMMANAAGFLSGLKTAAAQNAQASFVAEFETIQREIRGNQLEFQRRQARGRLIFAIVSSLLGAGVVLVGFGWMQVSPAILITLVLVFGRMSGPAMQLYQAGQQFVFALPSFEAVRAMEAEFRRGADPHGNPVEPPAGPILLAAATYRHPGGRGVGDATLALDPGSFVGVAGPSGAGKTTLIDLIVGLLTPQSGEVRVGGVALEGDYRPGWGTRIAYVSQEGFLFHDSIRRNLTWATPQASDAEIAAALDLAGATEIVARLEQGLETVVGERGTLMSGGERQRIGLARALLRKPRLLVLDEAANAIDAPAEAALLTRLKALDPRPTILMISHREESLAWCDRVIRVEDGKVLG</sequence>
<feature type="transmembrane region" description="Helical" evidence="7">
    <location>
        <begin position="30"/>
        <end position="56"/>
    </location>
</feature>
<keyword evidence="2 7" id="KW-0812">Transmembrane</keyword>
<name>A0ABV0BEP1_9SPHN</name>
<dbReference type="InterPro" id="IPR003593">
    <property type="entry name" value="AAA+_ATPase"/>
</dbReference>
<feature type="domain" description="ABC transporter" evidence="8">
    <location>
        <begin position="354"/>
        <end position="566"/>
    </location>
</feature>
<dbReference type="Proteomes" id="UP001427805">
    <property type="component" value="Unassembled WGS sequence"/>
</dbReference>
<dbReference type="SUPFAM" id="SSF52540">
    <property type="entry name" value="P-loop containing nucleoside triphosphate hydrolases"/>
    <property type="match status" value="1"/>
</dbReference>
<reference evidence="10 11" key="1">
    <citation type="submission" date="2024-05" db="EMBL/GenBank/DDBJ databases">
        <title>Sphingomonas sp. HF-S3 16S ribosomal RNA gene Genome sequencing and assembly.</title>
        <authorList>
            <person name="Lee H."/>
        </authorList>
    </citation>
    <scope>NUCLEOTIDE SEQUENCE [LARGE SCALE GENOMIC DNA]</scope>
    <source>
        <strain evidence="10 11">HF-S3</strain>
    </source>
</reference>
<dbReference type="Gene3D" id="1.20.1560.10">
    <property type="entry name" value="ABC transporter type 1, transmembrane domain"/>
    <property type="match status" value="1"/>
</dbReference>
<keyword evidence="6 7" id="KW-0472">Membrane</keyword>
<evidence type="ECO:0000259" key="9">
    <source>
        <dbReference type="PROSITE" id="PS50929"/>
    </source>
</evidence>
<evidence type="ECO:0000313" key="11">
    <source>
        <dbReference type="Proteomes" id="UP001427805"/>
    </source>
</evidence>
<comment type="subcellular location">
    <subcellularLocation>
        <location evidence="1">Cell membrane</location>
        <topology evidence="1">Multi-pass membrane protein</topology>
    </subcellularLocation>
</comment>
<dbReference type="InterPro" id="IPR027417">
    <property type="entry name" value="P-loop_NTPase"/>
</dbReference>
<dbReference type="PANTHER" id="PTHR24221">
    <property type="entry name" value="ATP-BINDING CASSETTE SUB-FAMILY B"/>
    <property type="match status" value="1"/>
</dbReference>
<dbReference type="PROSITE" id="PS00211">
    <property type="entry name" value="ABC_TRANSPORTER_1"/>
    <property type="match status" value="1"/>
</dbReference>
<evidence type="ECO:0000256" key="7">
    <source>
        <dbReference type="SAM" id="Phobius"/>
    </source>
</evidence>
<keyword evidence="3" id="KW-0547">Nucleotide-binding</keyword>
<dbReference type="Pfam" id="PF00005">
    <property type="entry name" value="ABC_tran"/>
    <property type="match status" value="1"/>
</dbReference>
<feature type="transmembrane region" description="Helical" evidence="7">
    <location>
        <begin position="155"/>
        <end position="175"/>
    </location>
</feature>
<evidence type="ECO:0000259" key="8">
    <source>
        <dbReference type="PROSITE" id="PS50893"/>
    </source>
</evidence>
<organism evidence="10 11">
    <name type="scientific">Sphingomonas rustica</name>
    <dbReference type="NCBI Taxonomy" id="3103142"/>
    <lineage>
        <taxon>Bacteria</taxon>
        <taxon>Pseudomonadati</taxon>
        <taxon>Pseudomonadota</taxon>
        <taxon>Alphaproteobacteria</taxon>
        <taxon>Sphingomonadales</taxon>
        <taxon>Sphingomonadaceae</taxon>
        <taxon>Sphingomonas</taxon>
    </lineage>
</organism>
<dbReference type="InterPro" id="IPR039421">
    <property type="entry name" value="Type_1_exporter"/>
</dbReference>
<dbReference type="Gene3D" id="3.40.50.300">
    <property type="entry name" value="P-loop containing nucleotide triphosphate hydrolases"/>
    <property type="match status" value="1"/>
</dbReference>
<dbReference type="EMBL" id="JBDIZK010000021">
    <property type="protein sequence ID" value="MEN3749959.1"/>
    <property type="molecule type" value="Genomic_DNA"/>
</dbReference>
<feature type="domain" description="ABC transmembrane type-1" evidence="9">
    <location>
        <begin position="30"/>
        <end position="312"/>
    </location>
</feature>
<protein>
    <submittedName>
        <fullName evidence="10">ABC transporter ATP-binding protein</fullName>
    </submittedName>
</protein>
<keyword evidence="5 7" id="KW-1133">Transmembrane helix</keyword>
<dbReference type="InterPro" id="IPR011527">
    <property type="entry name" value="ABC1_TM_dom"/>
</dbReference>
<evidence type="ECO:0000256" key="2">
    <source>
        <dbReference type="ARBA" id="ARBA00022692"/>
    </source>
</evidence>
<feature type="transmembrane region" description="Helical" evidence="7">
    <location>
        <begin position="76"/>
        <end position="98"/>
    </location>
</feature>
<proteinExistence type="predicted"/>
<gene>
    <name evidence="10" type="ORF">TPR58_22495</name>
</gene>
<dbReference type="PROSITE" id="PS50893">
    <property type="entry name" value="ABC_TRANSPORTER_2"/>
    <property type="match status" value="1"/>
</dbReference>
<dbReference type="SUPFAM" id="SSF90123">
    <property type="entry name" value="ABC transporter transmembrane region"/>
    <property type="match status" value="1"/>
</dbReference>
<dbReference type="GO" id="GO:0005524">
    <property type="term" value="F:ATP binding"/>
    <property type="evidence" value="ECO:0007669"/>
    <property type="project" value="UniProtKB-KW"/>
</dbReference>
<keyword evidence="11" id="KW-1185">Reference proteome</keyword>
<evidence type="ECO:0000256" key="6">
    <source>
        <dbReference type="ARBA" id="ARBA00023136"/>
    </source>
</evidence>
<evidence type="ECO:0000256" key="1">
    <source>
        <dbReference type="ARBA" id="ARBA00004651"/>
    </source>
</evidence>
<comment type="caution">
    <text evidence="10">The sequence shown here is derived from an EMBL/GenBank/DDBJ whole genome shotgun (WGS) entry which is preliminary data.</text>
</comment>
<accession>A0ABV0BEP1</accession>
<dbReference type="PANTHER" id="PTHR24221:SF654">
    <property type="entry name" value="ATP-BINDING CASSETTE SUB-FAMILY B MEMBER 6"/>
    <property type="match status" value="1"/>
</dbReference>
<evidence type="ECO:0000313" key="10">
    <source>
        <dbReference type="EMBL" id="MEN3749959.1"/>
    </source>
</evidence>
<feature type="transmembrane region" description="Helical" evidence="7">
    <location>
        <begin position="181"/>
        <end position="199"/>
    </location>
</feature>
<dbReference type="InterPro" id="IPR036640">
    <property type="entry name" value="ABC1_TM_sf"/>
</dbReference>
<evidence type="ECO:0000256" key="3">
    <source>
        <dbReference type="ARBA" id="ARBA00022741"/>
    </source>
</evidence>
<dbReference type="SMART" id="SM00382">
    <property type="entry name" value="AAA"/>
    <property type="match status" value="1"/>
</dbReference>
<keyword evidence="4 10" id="KW-0067">ATP-binding</keyword>
<evidence type="ECO:0000256" key="5">
    <source>
        <dbReference type="ARBA" id="ARBA00022989"/>
    </source>
</evidence>
<dbReference type="InterPro" id="IPR003439">
    <property type="entry name" value="ABC_transporter-like_ATP-bd"/>
</dbReference>
<evidence type="ECO:0000256" key="4">
    <source>
        <dbReference type="ARBA" id="ARBA00022840"/>
    </source>
</evidence>
<dbReference type="RefSeq" id="WP_346249008.1">
    <property type="nucleotide sequence ID" value="NZ_JBDIZK010000021.1"/>
</dbReference>
<dbReference type="InterPro" id="IPR017871">
    <property type="entry name" value="ABC_transporter-like_CS"/>
</dbReference>
<feature type="transmembrane region" description="Helical" evidence="7">
    <location>
        <begin position="267"/>
        <end position="287"/>
    </location>
</feature>
<dbReference type="PROSITE" id="PS50929">
    <property type="entry name" value="ABC_TM1F"/>
    <property type="match status" value="1"/>
</dbReference>